<evidence type="ECO:0000259" key="8">
    <source>
        <dbReference type="PROSITE" id="PS51369"/>
    </source>
</evidence>
<keyword evidence="5" id="KW-0804">Transcription</keyword>
<proteinExistence type="predicted"/>
<accession>V4RKK7</accession>
<dbReference type="InterPro" id="IPR005333">
    <property type="entry name" value="Transcription_factor_TCP"/>
</dbReference>
<evidence type="ECO:0008006" key="12">
    <source>
        <dbReference type="Google" id="ProtNLM"/>
    </source>
</evidence>
<dbReference type="KEGG" id="cic:CICLE_v10007109mg"/>
<evidence type="ECO:0000313" key="11">
    <source>
        <dbReference type="Proteomes" id="UP000030687"/>
    </source>
</evidence>
<dbReference type="InParanoid" id="V4RKK7"/>
<reference evidence="10 11" key="1">
    <citation type="submission" date="2013-10" db="EMBL/GenBank/DDBJ databases">
        <authorList>
            <consortium name="International Citrus Genome Consortium"/>
            <person name="Jenkins J."/>
            <person name="Schmutz J."/>
            <person name="Prochnik S."/>
            <person name="Rokhsar D."/>
            <person name="Gmitter F."/>
            <person name="Ollitrault P."/>
            <person name="Machado M."/>
            <person name="Talon M."/>
            <person name="Wincker P."/>
            <person name="Jaillon O."/>
            <person name="Morgante M."/>
        </authorList>
    </citation>
    <scope>NUCLEOTIDE SEQUENCE</scope>
    <source>
        <strain evidence="11">cv. Clemenules</strain>
    </source>
</reference>
<evidence type="ECO:0000259" key="9">
    <source>
        <dbReference type="PROSITE" id="PS51370"/>
    </source>
</evidence>
<dbReference type="PANTHER" id="PTHR31072">
    <property type="entry name" value="TRANSCRIPTION FACTOR TCP4-RELATED"/>
    <property type="match status" value="1"/>
</dbReference>
<name>V4RKK7_CITCL</name>
<dbReference type="STRING" id="85681.V4RKK7"/>
<dbReference type="GO" id="GO:0003700">
    <property type="term" value="F:DNA-binding transcription factor activity"/>
    <property type="evidence" value="ECO:0007669"/>
    <property type="project" value="InterPro"/>
</dbReference>
<keyword evidence="6" id="KW-0539">Nucleus</keyword>
<dbReference type="PROSITE" id="PS51370">
    <property type="entry name" value="R"/>
    <property type="match status" value="1"/>
</dbReference>
<protein>
    <recommendedName>
        <fullName evidence="12">TCP domain-containing protein</fullName>
    </recommendedName>
</protein>
<evidence type="ECO:0000313" key="10">
    <source>
        <dbReference type="EMBL" id="ESR34648.1"/>
    </source>
</evidence>
<feature type="non-terminal residue" evidence="10">
    <location>
        <position position="1"/>
    </location>
</feature>
<feature type="region of interest" description="Disordered" evidence="7">
    <location>
        <begin position="266"/>
        <end position="286"/>
    </location>
</feature>
<dbReference type="GO" id="GO:0043565">
    <property type="term" value="F:sequence-specific DNA binding"/>
    <property type="evidence" value="ECO:0007669"/>
    <property type="project" value="TreeGrafter"/>
</dbReference>
<evidence type="ECO:0000256" key="7">
    <source>
        <dbReference type="SAM" id="MobiDB-lite"/>
    </source>
</evidence>
<dbReference type="InterPro" id="IPR017887">
    <property type="entry name" value="TF_TCP_subgr"/>
</dbReference>
<dbReference type="AlphaFoldDB" id="V4RKK7"/>
<comment type="subcellular location">
    <subcellularLocation>
        <location evidence="1">Nucleus</location>
    </subcellularLocation>
</comment>
<evidence type="ECO:0000256" key="5">
    <source>
        <dbReference type="ARBA" id="ARBA00023163"/>
    </source>
</evidence>
<feature type="domain" description="TCP" evidence="8">
    <location>
        <begin position="127"/>
        <end position="185"/>
    </location>
</feature>
<organism evidence="10 11">
    <name type="scientific">Citrus clementina</name>
    <name type="common">Clementine</name>
    <name type="synonym">Citrus deliciosa x Citrus sinensis</name>
    <dbReference type="NCBI Taxonomy" id="85681"/>
    <lineage>
        <taxon>Eukaryota</taxon>
        <taxon>Viridiplantae</taxon>
        <taxon>Streptophyta</taxon>
        <taxon>Embryophyta</taxon>
        <taxon>Tracheophyta</taxon>
        <taxon>Spermatophyta</taxon>
        <taxon>Magnoliopsida</taxon>
        <taxon>eudicotyledons</taxon>
        <taxon>Gunneridae</taxon>
        <taxon>Pentapetalae</taxon>
        <taxon>rosids</taxon>
        <taxon>malvids</taxon>
        <taxon>Sapindales</taxon>
        <taxon>Rutaceae</taxon>
        <taxon>Aurantioideae</taxon>
        <taxon>Citrus</taxon>
    </lineage>
</organism>
<evidence type="ECO:0000256" key="6">
    <source>
        <dbReference type="ARBA" id="ARBA00023242"/>
    </source>
</evidence>
<dbReference type="eggNOG" id="ENOG502QUQ6">
    <property type="taxonomic scope" value="Eukaryota"/>
</dbReference>
<dbReference type="InterPro" id="IPR017888">
    <property type="entry name" value="CYC/TB1_R_domain"/>
</dbReference>
<evidence type="ECO:0000256" key="2">
    <source>
        <dbReference type="ARBA" id="ARBA00022473"/>
    </source>
</evidence>
<evidence type="ECO:0000256" key="4">
    <source>
        <dbReference type="ARBA" id="ARBA00023125"/>
    </source>
</evidence>
<dbReference type="GO" id="GO:2000032">
    <property type="term" value="P:regulation of secondary shoot formation"/>
    <property type="evidence" value="ECO:0007669"/>
    <property type="project" value="TreeGrafter"/>
</dbReference>
<keyword evidence="2" id="KW-0217">Developmental protein</keyword>
<dbReference type="PROSITE" id="PS51369">
    <property type="entry name" value="TCP"/>
    <property type="match status" value="1"/>
</dbReference>
<sequence length="336" mass="38467">VFVLENGINDAMYVNISMQKAHGPRRNLKVNLLVIVILVDRSQHSTSFNPNANIFSSNNYLHCPPLFAGYENNNVLLDPLTGWILPAANHQTLTNMAFTGNGSAVVNREHYDHPSSFIRNEKPVLVKRDRHSKICTAQGFRDRRVRLSIEIAREFFDLQDMLGFDKASQTLEWLFNKSRKAIKELIELKRPRNGTSKQLMEKLLKKSRDQARARARQRTRAKMFKKFADTTPQISTEIKACQESSSYVVSHDQVQEPCSSTLACQTQDNEAPTDRNQNPSSNFAHDQQNLEISKDTISCNTSNYNFNLPQNWDIVSAMPHQYTVCRAITKHESLNW</sequence>
<evidence type="ECO:0000256" key="3">
    <source>
        <dbReference type="ARBA" id="ARBA00023015"/>
    </source>
</evidence>
<feature type="domain" description="R" evidence="9">
    <location>
        <begin position="205"/>
        <end position="222"/>
    </location>
</feature>
<keyword evidence="11" id="KW-1185">Reference proteome</keyword>
<keyword evidence="4" id="KW-0238">DNA-binding</keyword>
<dbReference type="PANTHER" id="PTHR31072:SF224">
    <property type="entry name" value="TRANSCRIPTION FACTOR TCP1"/>
    <property type="match status" value="1"/>
</dbReference>
<evidence type="ECO:0000256" key="1">
    <source>
        <dbReference type="ARBA" id="ARBA00004123"/>
    </source>
</evidence>
<dbReference type="GO" id="GO:0005634">
    <property type="term" value="C:nucleus"/>
    <property type="evidence" value="ECO:0007669"/>
    <property type="project" value="UniProtKB-SubCell"/>
</dbReference>
<dbReference type="Gramene" id="ESR34648">
    <property type="protein sequence ID" value="ESR34648"/>
    <property type="gene ID" value="CICLE_v10007109mg"/>
</dbReference>
<dbReference type="EMBL" id="KI537036">
    <property type="protein sequence ID" value="ESR34648.1"/>
    <property type="molecule type" value="Genomic_DNA"/>
</dbReference>
<dbReference type="Proteomes" id="UP000030687">
    <property type="component" value="Unassembled WGS sequence"/>
</dbReference>
<gene>
    <name evidence="10" type="ORF">CICLE_v10007109mg</name>
</gene>
<keyword evidence="3" id="KW-0805">Transcription regulation</keyword>
<dbReference type="Pfam" id="PF03634">
    <property type="entry name" value="TCP"/>
    <property type="match status" value="1"/>
</dbReference>